<evidence type="ECO:0000313" key="1">
    <source>
        <dbReference type="EMBL" id="MBX72279.1"/>
    </source>
</evidence>
<dbReference type="EMBL" id="GGEC01091795">
    <property type="protein sequence ID" value="MBX72279.1"/>
    <property type="molecule type" value="Transcribed_RNA"/>
</dbReference>
<name>A0A2P2QZ65_RHIMU</name>
<reference evidence="1" key="1">
    <citation type="submission" date="2018-02" db="EMBL/GenBank/DDBJ databases">
        <title>Rhizophora mucronata_Transcriptome.</title>
        <authorList>
            <person name="Meera S.P."/>
            <person name="Sreeshan A."/>
            <person name="Augustine A."/>
        </authorList>
    </citation>
    <scope>NUCLEOTIDE SEQUENCE</scope>
    <source>
        <tissue evidence="1">Leaf</tissue>
    </source>
</reference>
<organism evidence="1">
    <name type="scientific">Rhizophora mucronata</name>
    <name type="common">Asiatic mangrove</name>
    <dbReference type="NCBI Taxonomy" id="61149"/>
    <lineage>
        <taxon>Eukaryota</taxon>
        <taxon>Viridiplantae</taxon>
        <taxon>Streptophyta</taxon>
        <taxon>Embryophyta</taxon>
        <taxon>Tracheophyta</taxon>
        <taxon>Spermatophyta</taxon>
        <taxon>Magnoliopsida</taxon>
        <taxon>eudicotyledons</taxon>
        <taxon>Gunneridae</taxon>
        <taxon>Pentapetalae</taxon>
        <taxon>rosids</taxon>
        <taxon>fabids</taxon>
        <taxon>Malpighiales</taxon>
        <taxon>Rhizophoraceae</taxon>
        <taxon>Rhizophora</taxon>
    </lineage>
</organism>
<accession>A0A2P2QZ65</accession>
<dbReference type="AlphaFoldDB" id="A0A2P2QZ65"/>
<proteinExistence type="predicted"/>
<sequence>MINRQMYSPLTMSRRGDNC</sequence>
<protein>
    <submittedName>
        <fullName evidence="1">Uncharacterized protein</fullName>
    </submittedName>
</protein>